<dbReference type="STRING" id="1508404.JMA_07760"/>
<dbReference type="BioCyc" id="JESP1508404:G14D9-9993-MONOMER"/>
<dbReference type="OrthoDB" id="2452882at2"/>
<feature type="transmembrane region" description="Helical" evidence="1">
    <location>
        <begin position="117"/>
        <end position="137"/>
    </location>
</feature>
<sequence>MKSKRSFWFTAGGYSIIILLMTLAVTLNIYPGGYGYIYDETTQQLTLERGTFVKEDVTVEVNDDNTLTYLLYQDEVNRAIQSWVLSLTLGIFAVYLLQRVIPTFQKRKEEGYRVKDILYAVLLLISLIMMVLLLTSLSGSMQYLEQVFNTAAS</sequence>
<keyword evidence="1" id="KW-0472">Membrane</keyword>
<dbReference type="HOGENOM" id="CLU_1710817_0_0_9"/>
<accession>A0A0B5ANI0</accession>
<keyword evidence="1" id="KW-0812">Transmembrane</keyword>
<feature type="transmembrane region" description="Helical" evidence="1">
    <location>
        <begin position="7"/>
        <end position="30"/>
    </location>
</feature>
<name>A0A0B5ANI0_9BACL</name>
<gene>
    <name evidence="2" type="ORF">JMA_07760</name>
</gene>
<evidence type="ECO:0000313" key="3">
    <source>
        <dbReference type="Proteomes" id="UP000031449"/>
    </source>
</evidence>
<reference evidence="2 3" key="1">
    <citation type="submission" date="2014-08" db="EMBL/GenBank/DDBJ databases">
        <title>Complete genome of a marine bacteria Jeotgalibacillus malaysiensis.</title>
        <authorList>
            <person name="Yaakop A.S."/>
            <person name="Chan K.-G."/>
            <person name="Goh K.M."/>
        </authorList>
    </citation>
    <scope>NUCLEOTIDE SEQUENCE [LARGE SCALE GENOMIC DNA]</scope>
    <source>
        <strain evidence="2 3">D5</strain>
    </source>
</reference>
<dbReference type="EMBL" id="CP009416">
    <property type="protein sequence ID" value="AJD90093.1"/>
    <property type="molecule type" value="Genomic_DNA"/>
</dbReference>
<evidence type="ECO:0000256" key="1">
    <source>
        <dbReference type="SAM" id="Phobius"/>
    </source>
</evidence>
<dbReference type="KEGG" id="jeo:JMA_07760"/>
<feature type="transmembrane region" description="Helical" evidence="1">
    <location>
        <begin position="80"/>
        <end position="97"/>
    </location>
</feature>
<evidence type="ECO:0000313" key="2">
    <source>
        <dbReference type="EMBL" id="AJD90093.1"/>
    </source>
</evidence>
<protein>
    <submittedName>
        <fullName evidence="2">Uncharacterized protein</fullName>
    </submittedName>
</protein>
<keyword evidence="3" id="KW-1185">Reference proteome</keyword>
<proteinExistence type="predicted"/>
<dbReference type="AlphaFoldDB" id="A0A0B5ANI0"/>
<dbReference type="Proteomes" id="UP000031449">
    <property type="component" value="Chromosome"/>
</dbReference>
<keyword evidence="1" id="KW-1133">Transmembrane helix</keyword>
<organism evidence="2 3">
    <name type="scientific">Jeotgalibacillus malaysiensis</name>
    <dbReference type="NCBI Taxonomy" id="1508404"/>
    <lineage>
        <taxon>Bacteria</taxon>
        <taxon>Bacillati</taxon>
        <taxon>Bacillota</taxon>
        <taxon>Bacilli</taxon>
        <taxon>Bacillales</taxon>
        <taxon>Caryophanaceae</taxon>
        <taxon>Jeotgalibacillus</taxon>
    </lineage>
</organism>